<dbReference type="Gene3D" id="1.10.10.10">
    <property type="entry name" value="Winged helix-like DNA-binding domain superfamily/Winged helix DNA-binding domain"/>
    <property type="match status" value="1"/>
</dbReference>
<keyword evidence="1" id="KW-0805">Transcription regulation</keyword>
<evidence type="ECO:0000313" key="6">
    <source>
        <dbReference type="Proteomes" id="UP000321362"/>
    </source>
</evidence>
<feature type="domain" description="HTH luxR-type" evidence="4">
    <location>
        <begin position="159"/>
        <end position="224"/>
    </location>
</feature>
<dbReference type="AlphaFoldDB" id="A0A5B8W6Z2"/>
<keyword evidence="3" id="KW-0804">Transcription</keyword>
<evidence type="ECO:0000313" key="5">
    <source>
        <dbReference type="EMBL" id="QEC79573.1"/>
    </source>
</evidence>
<dbReference type="OrthoDB" id="965844at2"/>
<name>A0A5B8W6Z2_9SPHI</name>
<evidence type="ECO:0000256" key="1">
    <source>
        <dbReference type="ARBA" id="ARBA00023015"/>
    </source>
</evidence>
<dbReference type="EMBL" id="CP042437">
    <property type="protein sequence ID" value="QEC79573.1"/>
    <property type="molecule type" value="Genomic_DNA"/>
</dbReference>
<reference evidence="5 6" key="1">
    <citation type="journal article" date="2013" name="J. Microbiol.">
        <title>Mucilaginibacter ginsenosidivorax sp. nov., with ginsenoside converting activity isolated from sediment.</title>
        <authorList>
            <person name="Kim J.K."/>
            <person name="Choi T.E."/>
            <person name="Liu Q.M."/>
            <person name="Park H.Y."/>
            <person name="Yi T.H."/>
            <person name="Yoon M.H."/>
            <person name="Kim S.C."/>
            <person name="Im W.T."/>
        </authorList>
    </citation>
    <scope>NUCLEOTIDE SEQUENCE [LARGE SCALE GENOMIC DNA]</scope>
    <source>
        <strain evidence="5 6">KHI28</strain>
    </source>
</reference>
<dbReference type="Pfam" id="PF00196">
    <property type="entry name" value="GerE"/>
    <property type="match status" value="1"/>
</dbReference>
<sequence>MDKIPHLELKIQAEIDKIHAVANLLPGVTIIHRMPDFKLEYMSQNGLSQLGITLAEFRSYSTAEYTAKYFNPEDANSYVPKVKDMVERNTDEDITFFQQVKINGSPEWVWHLSTMKILMRDDEGLPLLVINMAFKVDPVQHVTAKVERMLDENTFLRKNISKFSSLSKRECEILRLMVLGKSSPEIANLLFIAVGTVDTHRKNIKHKLKANTSFELSQYARAFDLV</sequence>
<keyword evidence="6" id="KW-1185">Reference proteome</keyword>
<dbReference type="GO" id="GO:0006355">
    <property type="term" value="P:regulation of DNA-templated transcription"/>
    <property type="evidence" value="ECO:0007669"/>
    <property type="project" value="InterPro"/>
</dbReference>
<dbReference type="SMART" id="SM00421">
    <property type="entry name" value="HTH_LUXR"/>
    <property type="match status" value="1"/>
</dbReference>
<dbReference type="InterPro" id="IPR036388">
    <property type="entry name" value="WH-like_DNA-bd_sf"/>
</dbReference>
<evidence type="ECO:0000256" key="3">
    <source>
        <dbReference type="ARBA" id="ARBA00023163"/>
    </source>
</evidence>
<dbReference type="PROSITE" id="PS50043">
    <property type="entry name" value="HTH_LUXR_2"/>
    <property type="match status" value="1"/>
</dbReference>
<keyword evidence="2" id="KW-0238">DNA-binding</keyword>
<dbReference type="CDD" id="cd06170">
    <property type="entry name" value="LuxR_C_like"/>
    <property type="match status" value="1"/>
</dbReference>
<dbReference type="SUPFAM" id="SSF46894">
    <property type="entry name" value="C-terminal effector domain of the bipartite response regulators"/>
    <property type="match status" value="1"/>
</dbReference>
<organism evidence="5 6">
    <name type="scientific">Mucilaginibacter ginsenosidivorax</name>
    <dbReference type="NCBI Taxonomy" id="862126"/>
    <lineage>
        <taxon>Bacteria</taxon>
        <taxon>Pseudomonadati</taxon>
        <taxon>Bacteroidota</taxon>
        <taxon>Sphingobacteriia</taxon>
        <taxon>Sphingobacteriales</taxon>
        <taxon>Sphingobacteriaceae</taxon>
        <taxon>Mucilaginibacter</taxon>
    </lineage>
</organism>
<dbReference type="PANTHER" id="PTHR44688">
    <property type="entry name" value="DNA-BINDING TRANSCRIPTIONAL ACTIVATOR DEVR_DOSR"/>
    <property type="match status" value="1"/>
</dbReference>
<evidence type="ECO:0000259" key="4">
    <source>
        <dbReference type="PROSITE" id="PS50043"/>
    </source>
</evidence>
<dbReference type="RefSeq" id="WP_147059305.1">
    <property type="nucleotide sequence ID" value="NZ_CP042437.1"/>
</dbReference>
<dbReference type="PRINTS" id="PR00038">
    <property type="entry name" value="HTHLUXR"/>
</dbReference>
<gene>
    <name evidence="5" type="ORF">FSB76_27820</name>
</gene>
<accession>A0A5B8W6Z2</accession>
<dbReference type="GO" id="GO:0003677">
    <property type="term" value="F:DNA binding"/>
    <property type="evidence" value="ECO:0007669"/>
    <property type="project" value="UniProtKB-KW"/>
</dbReference>
<dbReference type="Proteomes" id="UP000321362">
    <property type="component" value="Chromosome"/>
</dbReference>
<evidence type="ECO:0000256" key="2">
    <source>
        <dbReference type="ARBA" id="ARBA00023125"/>
    </source>
</evidence>
<dbReference type="KEGG" id="mgk:FSB76_27820"/>
<dbReference type="InterPro" id="IPR016032">
    <property type="entry name" value="Sig_transdc_resp-reg_C-effctor"/>
</dbReference>
<dbReference type="InterPro" id="IPR000792">
    <property type="entry name" value="Tscrpt_reg_LuxR_C"/>
</dbReference>
<protein>
    <submittedName>
        <fullName evidence="5">Helix-turn-helix transcriptional regulator</fullName>
    </submittedName>
</protein>
<dbReference type="PROSITE" id="PS00622">
    <property type="entry name" value="HTH_LUXR_1"/>
    <property type="match status" value="1"/>
</dbReference>
<proteinExistence type="predicted"/>
<dbReference type="PANTHER" id="PTHR44688:SF16">
    <property type="entry name" value="DNA-BINDING TRANSCRIPTIONAL ACTIVATOR DEVR_DOSR"/>
    <property type="match status" value="1"/>
</dbReference>